<dbReference type="AlphaFoldDB" id="G0MQT3"/>
<dbReference type="Proteomes" id="UP000008068">
    <property type="component" value="Unassembled WGS sequence"/>
</dbReference>
<evidence type="ECO:0000313" key="2">
    <source>
        <dbReference type="Proteomes" id="UP000008068"/>
    </source>
</evidence>
<dbReference type="EMBL" id="GL379807">
    <property type="protein sequence ID" value="EGT41483.1"/>
    <property type="molecule type" value="Genomic_DNA"/>
</dbReference>
<dbReference type="InParanoid" id="G0MQT3"/>
<sequence length="323" mass="36555">MTMFLSPSLATKNGKRECMGSSSFSPVCSRVSRRTEGNDMDNGDEIFQFLSNQPSVITSTDKEEESRIVKMSALGGIPTKVIKRCKTSPVGSAMIRSTCSSIESSDSEEEVVFKKPSIDDLIEGVHYDEVSTIDDASQTIMEPIRTVPLRPVLSMYLITHNQDNYSTDDYAPETPELIESAHPGIKICLDNIQVPPIRTIAEAYDENQRRMRLKELVLSEKYRIVWHSTPLEGYGEDGLRYTVPFTVDKSNILLRGTQTSIPMDTATKTLEFALQRAQSITDLRECLLDNAPTRRIRSSIIRSHRNRNDNRIVSTHRHRYQAY</sequence>
<reference evidence="2" key="1">
    <citation type="submission" date="2011-07" db="EMBL/GenBank/DDBJ databases">
        <authorList>
            <consortium name="Caenorhabditis brenneri Sequencing and Analysis Consortium"/>
            <person name="Wilson R.K."/>
        </authorList>
    </citation>
    <scope>NUCLEOTIDE SEQUENCE [LARGE SCALE GENOMIC DNA]</scope>
    <source>
        <strain evidence="2">PB2801</strain>
    </source>
</reference>
<organism evidence="2">
    <name type="scientific">Caenorhabditis brenneri</name>
    <name type="common">Nematode worm</name>
    <dbReference type="NCBI Taxonomy" id="135651"/>
    <lineage>
        <taxon>Eukaryota</taxon>
        <taxon>Metazoa</taxon>
        <taxon>Ecdysozoa</taxon>
        <taxon>Nematoda</taxon>
        <taxon>Chromadorea</taxon>
        <taxon>Rhabditida</taxon>
        <taxon>Rhabditina</taxon>
        <taxon>Rhabditomorpha</taxon>
        <taxon>Rhabditoidea</taxon>
        <taxon>Rhabditidae</taxon>
        <taxon>Peloderinae</taxon>
        <taxon>Caenorhabditis</taxon>
    </lineage>
</organism>
<dbReference type="eggNOG" id="ENOG502THSD">
    <property type="taxonomic scope" value="Eukaryota"/>
</dbReference>
<proteinExistence type="predicted"/>
<dbReference type="HOGENOM" id="CLU_074656_0_0_1"/>
<accession>G0MQT3</accession>
<dbReference type="OrthoDB" id="5872444at2759"/>
<dbReference type="OMA" id="EQYRIVW"/>
<keyword evidence="2" id="KW-1185">Reference proteome</keyword>
<protein>
    <submittedName>
        <fullName evidence="1">Uncharacterized protein</fullName>
    </submittedName>
</protein>
<gene>
    <name evidence="1" type="ORF">CAEBREN_13842</name>
</gene>
<evidence type="ECO:0000313" key="1">
    <source>
        <dbReference type="EMBL" id="EGT41483.1"/>
    </source>
</evidence>
<name>G0MQT3_CAEBE</name>